<dbReference type="AlphaFoldDB" id="A0A644VD04"/>
<proteinExistence type="predicted"/>
<sequence>MVIRLAPTRGGFLRPFGCGWFIREYLLGNGPEGSRKVDPKRGAPQADINFEYKEALARATARERAERIISNMVVKGADVTEEEAEKIYQRELKRVSRKFTHMRYHSFLMYFGVLKRLEWVEVTKQTEASTMQDNYPSAPERTYYRLTKKGIDSEDELWSNPLFTLYPDIGPSHMKKTE</sequence>
<organism evidence="1">
    <name type="scientific">bioreactor metagenome</name>
    <dbReference type="NCBI Taxonomy" id="1076179"/>
    <lineage>
        <taxon>unclassified sequences</taxon>
        <taxon>metagenomes</taxon>
        <taxon>ecological metagenomes</taxon>
    </lineage>
</organism>
<reference evidence="1" key="1">
    <citation type="submission" date="2019-08" db="EMBL/GenBank/DDBJ databases">
        <authorList>
            <person name="Kucharzyk K."/>
            <person name="Murdoch R.W."/>
            <person name="Higgins S."/>
            <person name="Loffler F."/>
        </authorList>
    </citation>
    <scope>NUCLEOTIDE SEQUENCE</scope>
</reference>
<accession>A0A644VD04</accession>
<gene>
    <name evidence="1" type="ORF">SDC9_35259</name>
</gene>
<dbReference type="EMBL" id="VSSQ01000275">
    <property type="protein sequence ID" value="MPL89226.1"/>
    <property type="molecule type" value="Genomic_DNA"/>
</dbReference>
<name>A0A644VD04_9ZZZZ</name>
<evidence type="ECO:0000313" key="1">
    <source>
        <dbReference type="EMBL" id="MPL89226.1"/>
    </source>
</evidence>
<comment type="caution">
    <text evidence="1">The sequence shown here is derived from an EMBL/GenBank/DDBJ whole genome shotgun (WGS) entry which is preliminary data.</text>
</comment>
<protein>
    <submittedName>
        <fullName evidence="1">Uncharacterized protein</fullName>
    </submittedName>
</protein>